<name>A0A840KDV9_9FLAO</name>
<evidence type="ECO:0008006" key="3">
    <source>
        <dbReference type="Google" id="ProtNLM"/>
    </source>
</evidence>
<comment type="caution">
    <text evidence="1">The sequence shown here is derived from an EMBL/GenBank/DDBJ whole genome shotgun (WGS) entry which is preliminary data.</text>
</comment>
<organism evidence="1 2">
    <name type="scientific">Chryseobacterium defluvii</name>
    <dbReference type="NCBI Taxonomy" id="160396"/>
    <lineage>
        <taxon>Bacteria</taxon>
        <taxon>Pseudomonadati</taxon>
        <taxon>Bacteroidota</taxon>
        <taxon>Flavobacteriia</taxon>
        <taxon>Flavobacteriales</taxon>
        <taxon>Weeksellaceae</taxon>
        <taxon>Chryseobacterium group</taxon>
        <taxon>Chryseobacterium</taxon>
    </lineage>
</organism>
<dbReference type="RefSeq" id="WP_184185400.1">
    <property type="nucleotide sequence ID" value="NZ_JACHLE010000001.1"/>
</dbReference>
<gene>
    <name evidence="1" type="ORF">HNP38_001005</name>
</gene>
<sequence>MFIKHNSKNYRINHILTPTDNLINGILQLTVFDDKENIIAQRLCFVQPELLKIQRPVLQEISLNKKPRELNSFNITNNYTVLVQDPEIKSSEEENNLLSRLWLTGDITSNIIKPAQYFIKNHNSEALDALLISEKWKRFDWKNIISGIYPVIKYPADSSYITYKAKVMINNQPAVNASLSLIFDIPEFGSKFYEIQTDENGNFTLSGMIFEDNMKLSYQLNKEQKMDKRDFQVFFQPNYAFIPYKNNLPKSKFNLTKRLSEDALSPEEIRSIATKNTQKFISEKITDIEEVKIKTSKSDKLKILEKN</sequence>
<dbReference type="AlphaFoldDB" id="A0A840KDV9"/>
<protein>
    <recommendedName>
        <fullName evidence="3">Carboxypeptidase regulatory-like domain-containing protein</fullName>
    </recommendedName>
</protein>
<reference evidence="1 2" key="1">
    <citation type="submission" date="2020-08" db="EMBL/GenBank/DDBJ databases">
        <title>Functional genomics of gut bacteria from endangered species of beetles.</title>
        <authorList>
            <person name="Carlos-Shanley C."/>
        </authorList>
    </citation>
    <scope>NUCLEOTIDE SEQUENCE [LARGE SCALE GENOMIC DNA]</scope>
    <source>
        <strain evidence="1 2">S00151</strain>
    </source>
</reference>
<accession>A0A840KDV9</accession>
<evidence type="ECO:0000313" key="1">
    <source>
        <dbReference type="EMBL" id="MBB4805733.1"/>
    </source>
</evidence>
<dbReference type="Proteomes" id="UP000592180">
    <property type="component" value="Unassembled WGS sequence"/>
</dbReference>
<keyword evidence="2" id="KW-1185">Reference proteome</keyword>
<evidence type="ECO:0000313" key="2">
    <source>
        <dbReference type="Proteomes" id="UP000592180"/>
    </source>
</evidence>
<proteinExistence type="predicted"/>
<dbReference type="EMBL" id="JACHLE010000001">
    <property type="protein sequence ID" value="MBB4805733.1"/>
    <property type="molecule type" value="Genomic_DNA"/>
</dbReference>